<dbReference type="RefSeq" id="WP_377093326.1">
    <property type="nucleotide sequence ID" value="NZ_JBHSJM010000001.1"/>
</dbReference>
<feature type="domain" description="Glycosyl transferase family 1" evidence="2">
    <location>
        <begin position="184"/>
        <end position="324"/>
    </location>
</feature>
<dbReference type="CDD" id="cd07398">
    <property type="entry name" value="MPP_YbbF-LpxH"/>
    <property type="match status" value="1"/>
</dbReference>
<sequence length="667" mass="74639">MRIEFVSDTFPPDINGVAMTLGRLTQCLKERGHYVHVIHTGEQCESGQTVKQAVSLPGYKEVRVGLPSPIKLRKRWKRKRPDAIYVATESPLGVSAIKAAKEMGIPVAAGFHTNFHQYFSKYKIANMEKPAMSYLKNVHAKAHMTMAPSQDAVKMLEKEGFSNVKLLGRGVDVNLFNPDKRSAELRAEWGAKGDSPVVIIVGRLAAEKNLDFAMQLVAEMSLVEPKLQVVVVGDGPMREVMEAKHEGVHFVGVKQGEELARCYASADILLFPSETETFGNVLLEGMASGLVTVSYNYAASSLYIEHGENGLHAAFGDAEEFQELAVQSLSVVGDGRIAKKAIDSIKGQSWEKVTSDFERHLEEMILTQPVTQRRVNKRCQLKLRSLFISDVHLGTSDSKAREVVEVLKAVKCERIYLNGDIIDGWALSRGSKWKKSHTKVLRCLLKKMEKEGTEVIYIRGNHDDFLEKILPFEIGGIKIVKECVHEAVGGERYLVVHGDGFDSVSTNHKWVANVGAVGYDFLLRVNRFYNYYRRWRGKDYFSLSKAVKAKVKSAVSFVDSYEEKLQELAVLRQCHGIICGHIHTPADKMIGDRHYLNSGDWVETLSCIFEHSDGKFEVVHYDDLLGRLEIEPRENSEATDELEEHPFTAFSENSDLAQAAAKQALAH</sequence>
<dbReference type="PANTHER" id="PTHR45947:SF3">
    <property type="entry name" value="SULFOQUINOVOSYL TRANSFERASE SQD2"/>
    <property type="match status" value="1"/>
</dbReference>
<keyword evidence="4" id="KW-0808">Transferase</keyword>
<proteinExistence type="predicted"/>
<keyword evidence="5" id="KW-1185">Reference proteome</keyword>
<reference evidence="5" key="1">
    <citation type="journal article" date="2019" name="Int. J. Syst. Evol. Microbiol.">
        <title>The Global Catalogue of Microorganisms (GCM) 10K type strain sequencing project: providing services to taxonomists for standard genome sequencing and annotation.</title>
        <authorList>
            <consortium name="The Broad Institute Genomics Platform"/>
            <consortium name="The Broad Institute Genome Sequencing Center for Infectious Disease"/>
            <person name="Wu L."/>
            <person name="Ma J."/>
        </authorList>
    </citation>
    <scope>NUCLEOTIDE SEQUENCE [LARGE SCALE GENOMIC DNA]</scope>
    <source>
        <strain evidence="5">JCM 16545</strain>
    </source>
</reference>
<dbReference type="Gene3D" id="3.60.21.10">
    <property type="match status" value="1"/>
</dbReference>
<dbReference type="PANTHER" id="PTHR45947">
    <property type="entry name" value="SULFOQUINOVOSYL TRANSFERASE SQD2"/>
    <property type="match status" value="1"/>
</dbReference>
<dbReference type="InterPro" id="IPR001296">
    <property type="entry name" value="Glyco_trans_1"/>
</dbReference>
<dbReference type="Proteomes" id="UP001597297">
    <property type="component" value="Unassembled WGS sequence"/>
</dbReference>
<dbReference type="InterPro" id="IPR029052">
    <property type="entry name" value="Metallo-depent_PP-like"/>
</dbReference>
<dbReference type="InterPro" id="IPR004843">
    <property type="entry name" value="Calcineurin-like_PHP"/>
</dbReference>
<organism evidence="4 5">
    <name type="scientific">Rubritalea spongiae</name>
    <dbReference type="NCBI Taxonomy" id="430797"/>
    <lineage>
        <taxon>Bacteria</taxon>
        <taxon>Pseudomonadati</taxon>
        <taxon>Verrucomicrobiota</taxon>
        <taxon>Verrucomicrobiia</taxon>
        <taxon>Verrucomicrobiales</taxon>
        <taxon>Rubritaleaceae</taxon>
        <taxon>Rubritalea</taxon>
    </lineage>
</organism>
<comment type="caution">
    <text evidence="4">The sequence shown here is derived from an EMBL/GenBank/DDBJ whole genome shotgun (WGS) entry which is preliminary data.</text>
</comment>
<dbReference type="InterPro" id="IPR028098">
    <property type="entry name" value="Glyco_trans_4-like_N"/>
</dbReference>
<protein>
    <submittedName>
        <fullName evidence="4">Glycosyltransferase</fullName>
        <ecNumber evidence="4">2.4.-.-</ecNumber>
    </submittedName>
</protein>
<dbReference type="SUPFAM" id="SSF53756">
    <property type="entry name" value="UDP-Glycosyltransferase/glycogen phosphorylase"/>
    <property type="match status" value="1"/>
</dbReference>
<dbReference type="CDD" id="cd03814">
    <property type="entry name" value="GT4-like"/>
    <property type="match status" value="1"/>
</dbReference>
<dbReference type="Pfam" id="PF13439">
    <property type="entry name" value="Glyco_transf_4"/>
    <property type="match status" value="1"/>
</dbReference>
<evidence type="ECO:0000313" key="4">
    <source>
        <dbReference type="EMBL" id="MFD2277414.1"/>
    </source>
</evidence>
<dbReference type="InterPro" id="IPR050194">
    <property type="entry name" value="Glycosyltransferase_grp1"/>
</dbReference>
<dbReference type="EC" id="2.4.-.-" evidence="4"/>
<name>A0ABW5E5I7_9BACT</name>
<dbReference type="Pfam" id="PF00149">
    <property type="entry name" value="Metallophos"/>
    <property type="match status" value="1"/>
</dbReference>
<evidence type="ECO:0000259" key="3">
    <source>
        <dbReference type="Pfam" id="PF13439"/>
    </source>
</evidence>
<gene>
    <name evidence="4" type="ORF">ACFSQZ_13115</name>
</gene>
<dbReference type="GO" id="GO:0016757">
    <property type="term" value="F:glycosyltransferase activity"/>
    <property type="evidence" value="ECO:0007669"/>
    <property type="project" value="UniProtKB-KW"/>
</dbReference>
<evidence type="ECO:0000259" key="1">
    <source>
        <dbReference type="Pfam" id="PF00149"/>
    </source>
</evidence>
<evidence type="ECO:0000313" key="5">
    <source>
        <dbReference type="Proteomes" id="UP001597297"/>
    </source>
</evidence>
<dbReference type="SUPFAM" id="SSF56300">
    <property type="entry name" value="Metallo-dependent phosphatases"/>
    <property type="match status" value="1"/>
</dbReference>
<dbReference type="Pfam" id="PF00534">
    <property type="entry name" value="Glycos_transf_1"/>
    <property type="match status" value="1"/>
</dbReference>
<dbReference type="Gene3D" id="3.40.50.2000">
    <property type="entry name" value="Glycogen Phosphorylase B"/>
    <property type="match status" value="2"/>
</dbReference>
<feature type="domain" description="Calcineurin-like phosphoesterase" evidence="1">
    <location>
        <begin position="384"/>
        <end position="585"/>
    </location>
</feature>
<keyword evidence="4" id="KW-0328">Glycosyltransferase</keyword>
<evidence type="ECO:0000259" key="2">
    <source>
        <dbReference type="Pfam" id="PF00534"/>
    </source>
</evidence>
<accession>A0ABW5E5I7</accession>
<feature type="domain" description="Glycosyltransferase subfamily 4-like N-terminal" evidence="3">
    <location>
        <begin position="14"/>
        <end position="174"/>
    </location>
</feature>
<dbReference type="EMBL" id="JBHUJC010000042">
    <property type="protein sequence ID" value="MFD2277414.1"/>
    <property type="molecule type" value="Genomic_DNA"/>
</dbReference>